<organism evidence="2 3">
    <name type="scientific">Riccia fluitans</name>
    <dbReference type="NCBI Taxonomy" id="41844"/>
    <lineage>
        <taxon>Eukaryota</taxon>
        <taxon>Viridiplantae</taxon>
        <taxon>Streptophyta</taxon>
        <taxon>Embryophyta</taxon>
        <taxon>Marchantiophyta</taxon>
        <taxon>Marchantiopsida</taxon>
        <taxon>Marchantiidae</taxon>
        <taxon>Marchantiales</taxon>
        <taxon>Ricciaceae</taxon>
        <taxon>Riccia</taxon>
    </lineage>
</organism>
<feature type="region of interest" description="Disordered" evidence="1">
    <location>
        <begin position="124"/>
        <end position="149"/>
    </location>
</feature>
<name>A0ABD1YD60_9MARC</name>
<feature type="compositionally biased region" description="Polar residues" evidence="1">
    <location>
        <begin position="12"/>
        <end position="21"/>
    </location>
</feature>
<keyword evidence="3" id="KW-1185">Reference proteome</keyword>
<accession>A0ABD1YD60</accession>
<dbReference type="Proteomes" id="UP001605036">
    <property type="component" value="Unassembled WGS sequence"/>
</dbReference>
<feature type="region of interest" description="Disordered" evidence="1">
    <location>
        <begin position="1"/>
        <end position="21"/>
    </location>
</feature>
<evidence type="ECO:0000313" key="2">
    <source>
        <dbReference type="EMBL" id="KAL2628729.1"/>
    </source>
</evidence>
<reference evidence="2 3" key="1">
    <citation type="submission" date="2024-09" db="EMBL/GenBank/DDBJ databases">
        <title>Chromosome-scale assembly of Riccia fluitans.</title>
        <authorList>
            <person name="Paukszto L."/>
            <person name="Sawicki J."/>
            <person name="Karawczyk K."/>
            <person name="Piernik-Szablinska J."/>
            <person name="Szczecinska M."/>
            <person name="Mazdziarz M."/>
        </authorList>
    </citation>
    <scope>NUCLEOTIDE SEQUENCE [LARGE SCALE GENOMIC DNA]</scope>
    <source>
        <strain evidence="2">Rf_01</strain>
        <tissue evidence="2">Aerial parts of the thallus</tissue>
    </source>
</reference>
<gene>
    <name evidence="2" type="ORF">R1flu_013415</name>
</gene>
<dbReference type="AlphaFoldDB" id="A0ABD1YD60"/>
<comment type="caution">
    <text evidence="2">The sequence shown here is derived from an EMBL/GenBank/DDBJ whole genome shotgun (WGS) entry which is preliminary data.</text>
</comment>
<protein>
    <submittedName>
        <fullName evidence="2">Uncharacterized protein</fullName>
    </submittedName>
</protein>
<evidence type="ECO:0000313" key="3">
    <source>
        <dbReference type="Proteomes" id="UP001605036"/>
    </source>
</evidence>
<evidence type="ECO:0000256" key="1">
    <source>
        <dbReference type="SAM" id="MobiDB-lite"/>
    </source>
</evidence>
<sequence>MEHHDFAPVVMQTPSPSIANGNSIRARDLLIHTRRNPRGARGESIEPTTADGFRTHSWAGGNTFAELPWNASPSPLPLISARPGWHLHDGVFERSAEMLMVTHEVSQAQEGHLGADLAVQADSAAQALGRGSPRASGSKSRTSDGSEEH</sequence>
<proteinExistence type="predicted"/>
<dbReference type="EMBL" id="JBHFFA010000004">
    <property type="protein sequence ID" value="KAL2628729.1"/>
    <property type="molecule type" value="Genomic_DNA"/>
</dbReference>